<comment type="catalytic activity">
    <reaction evidence="7 8">
        <text>(R)-pantoate + beta-alanine + ATP = (R)-pantothenate + AMP + diphosphate + H(+)</text>
        <dbReference type="Rhea" id="RHEA:10912"/>
        <dbReference type="ChEBI" id="CHEBI:15378"/>
        <dbReference type="ChEBI" id="CHEBI:15980"/>
        <dbReference type="ChEBI" id="CHEBI:29032"/>
        <dbReference type="ChEBI" id="CHEBI:30616"/>
        <dbReference type="ChEBI" id="CHEBI:33019"/>
        <dbReference type="ChEBI" id="CHEBI:57966"/>
        <dbReference type="ChEBI" id="CHEBI:456215"/>
        <dbReference type="EC" id="6.3.2.1"/>
    </reaction>
</comment>
<dbReference type="FunFam" id="3.40.50.620:FF:000013">
    <property type="entry name" value="Pantothenate synthetase"/>
    <property type="match status" value="1"/>
</dbReference>
<dbReference type="EC" id="6.3.2.1" evidence="8"/>
<comment type="caution">
    <text evidence="9">The sequence shown here is derived from an EMBL/GenBank/DDBJ whole genome shotgun (WGS) entry which is preliminary data.</text>
</comment>
<keyword evidence="5 8" id="KW-0547">Nucleotide-binding</keyword>
<evidence type="ECO:0000313" key="9">
    <source>
        <dbReference type="EMBL" id="RUO31022.1"/>
    </source>
</evidence>
<dbReference type="InterPro" id="IPR042176">
    <property type="entry name" value="Pantoate_ligase_C"/>
</dbReference>
<reference evidence="9 10" key="1">
    <citation type="journal article" date="2011" name="Front. Microbiol.">
        <title>Genomic signatures of strain selection and enhancement in Bacillus atrophaeus var. globigii, a historical biowarfare simulant.</title>
        <authorList>
            <person name="Gibbons H.S."/>
            <person name="Broomall S.M."/>
            <person name="McNew L.A."/>
            <person name="Daligault H."/>
            <person name="Chapman C."/>
            <person name="Bruce D."/>
            <person name="Karavis M."/>
            <person name="Krepps M."/>
            <person name="McGregor P.A."/>
            <person name="Hong C."/>
            <person name="Park K.H."/>
            <person name="Akmal A."/>
            <person name="Feldman A."/>
            <person name="Lin J.S."/>
            <person name="Chang W.E."/>
            <person name="Higgs B.W."/>
            <person name="Demirev P."/>
            <person name="Lindquist J."/>
            <person name="Liem A."/>
            <person name="Fochler E."/>
            <person name="Read T.D."/>
            <person name="Tapia R."/>
            <person name="Johnson S."/>
            <person name="Bishop-Lilly K.A."/>
            <person name="Detter C."/>
            <person name="Han C."/>
            <person name="Sozhamannan S."/>
            <person name="Rosenzweig C.N."/>
            <person name="Skowronski E.W."/>
        </authorList>
    </citation>
    <scope>NUCLEOTIDE SEQUENCE [LARGE SCALE GENOMIC DNA]</scope>
    <source>
        <strain evidence="9 10">Y4G10-17</strain>
    </source>
</reference>
<dbReference type="AlphaFoldDB" id="A0A432WDS7"/>
<evidence type="ECO:0000256" key="1">
    <source>
        <dbReference type="ARBA" id="ARBA00004990"/>
    </source>
</evidence>
<dbReference type="Gene3D" id="3.30.1300.10">
    <property type="entry name" value="Pantoate-beta-alanine ligase, C-terminal domain"/>
    <property type="match status" value="1"/>
</dbReference>
<evidence type="ECO:0000256" key="5">
    <source>
        <dbReference type="ARBA" id="ARBA00022741"/>
    </source>
</evidence>
<dbReference type="GO" id="GO:0005524">
    <property type="term" value="F:ATP binding"/>
    <property type="evidence" value="ECO:0007669"/>
    <property type="project" value="UniProtKB-KW"/>
</dbReference>
<feature type="binding site" evidence="8">
    <location>
        <begin position="155"/>
        <end position="158"/>
    </location>
    <ligand>
        <name>ATP</name>
        <dbReference type="ChEBI" id="CHEBI:30616"/>
    </ligand>
</feature>
<dbReference type="Proteomes" id="UP000287823">
    <property type="component" value="Unassembled WGS sequence"/>
</dbReference>
<feature type="binding site" evidence="8">
    <location>
        <begin position="36"/>
        <end position="43"/>
    </location>
    <ligand>
        <name>ATP</name>
        <dbReference type="ChEBI" id="CHEBI:30616"/>
    </ligand>
</feature>
<protein>
    <recommendedName>
        <fullName evidence="8">Pantothenate synthetase</fullName>
        <shortName evidence="8">PS</shortName>
        <ecNumber evidence="8">6.3.2.1</ecNumber>
    </recommendedName>
    <alternativeName>
        <fullName evidence="8">Pantoate--beta-alanine ligase</fullName>
    </alternativeName>
    <alternativeName>
        <fullName evidence="8">Pantoate-activating enzyme</fullName>
    </alternativeName>
</protein>
<keyword evidence="10" id="KW-1185">Reference proteome</keyword>
<feature type="binding site" evidence="8">
    <location>
        <position position="67"/>
    </location>
    <ligand>
        <name>beta-alanine</name>
        <dbReference type="ChEBI" id="CHEBI:57966"/>
    </ligand>
</feature>
<dbReference type="HAMAP" id="MF_00158">
    <property type="entry name" value="PanC"/>
    <property type="match status" value="1"/>
</dbReference>
<comment type="similarity">
    <text evidence="2 8">Belongs to the pantothenate synthetase family.</text>
</comment>
<dbReference type="NCBIfam" id="TIGR00125">
    <property type="entry name" value="cyt_tran_rel"/>
    <property type="match status" value="1"/>
</dbReference>
<dbReference type="NCBIfam" id="TIGR00018">
    <property type="entry name" value="panC"/>
    <property type="match status" value="1"/>
</dbReference>
<sequence>MPDHLPILQITALPELRNWRQQRRQQQKKVALVPTMGNLHSGHLKLVRKAQQHADAVIVSIYVNPMQFGANEDLDSYPRTLAADMQALAELGVDAVFTPSTGTIYPRGLNAQTYVEVPQLSDMLCGEKRPGHFRGVATIVCKLFNMVQPDIAVFGKKDYQQLRVIRTMVEDLSLAVEVIGVDTEREASGLAKSSRNGYLSDQQKQAAAAIYQQLQTAAGQLQNGAGITQVEQEALGRIAAAGLEPEYFSIRRQADLSPAQAEDAADSLVILAAASLGTTRLIDNLEVDRA</sequence>
<comment type="function">
    <text evidence="8">Catalyzes the condensation of pantoate with beta-alanine in an ATP-dependent reaction via a pantoyl-adenylate intermediate.</text>
</comment>
<dbReference type="SUPFAM" id="SSF52374">
    <property type="entry name" value="Nucleotidylyl transferase"/>
    <property type="match status" value="1"/>
</dbReference>
<comment type="caution">
    <text evidence="8">Lacks conserved residue(s) required for the propagation of feature annotation.</text>
</comment>
<feature type="binding site" evidence="8">
    <location>
        <position position="67"/>
    </location>
    <ligand>
        <name>(R)-pantoate</name>
        <dbReference type="ChEBI" id="CHEBI:15980"/>
    </ligand>
</feature>
<dbReference type="CDD" id="cd00560">
    <property type="entry name" value="PanC"/>
    <property type="match status" value="1"/>
</dbReference>
<comment type="pathway">
    <text evidence="1 8">Cofactor biosynthesis; (R)-pantothenate biosynthesis; (R)-pantothenate from (R)-pantoate and beta-alanine: step 1/1.</text>
</comment>
<feature type="binding site" evidence="8">
    <location>
        <begin position="192"/>
        <end position="195"/>
    </location>
    <ligand>
        <name>ATP</name>
        <dbReference type="ChEBI" id="CHEBI:30616"/>
    </ligand>
</feature>
<accession>A0A432WDS7</accession>
<dbReference type="InterPro" id="IPR004821">
    <property type="entry name" value="Cyt_trans-like"/>
</dbReference>
<comment type="subcellular location">
    <subcellularLocation>
        <location evidence="8">Cytoplasm</location>
    </subcellularLocation>
</comment>
<comment type="subunit">
    <text evidence="8">Homodimer.</text>
</comment>
<dbReference type="GO" id="GO:0015940">
    <property type="term" value="P:pantothenate biosynthetic process"/>
    <property type="evidence" value="ECO:0007669"/>
    <property type="project" value="UniProtKB-UniRule"/>
</dbReference>
<evidence type="ECO:0000256" key="2">
    <source>
        <dbReference type="ARBA" id="ARBA00009256"/>
    </source>
</evidence>
<keyword evidence="8" id="KW-0963">Cytoplasm</keyword>
<keyword evidence="6 8" id="KW-0067">ATP-binding</keyword>
<dbReference type="InterPro" id="IPR014729">
    <property type="entry name" value="Rossmann-like_a/b/a_fold"/>
</dbReference>
<evidence type="ECO:0000313" key="10">
    <source>
        <dbReference type="Proteomes" id="UP000287823"/>
    </source>
</evidence>
<dbReference type="EMBL" id="PIPO01000005">
    <property type="protein sequence ID" value="RUO31022.1"/>
    <property type="molecule type" value="Genomic_DNA"/>
</dbReference>
<dbReference type="RefSeq" id="WP_126799416.1">
    <property type="nucleotide sequence ID" value="NZ_PIPO01000005.1"/>
</dbReference>
<keyword evidence="3 8" id="KW-0436">Ligase</keyword>
<evidence type="ECO:0000256" key="7">
    <source>
        <dbReference type="ARBA" id="ARBA00048258"/>
    </source>
</evidence>
<dbReference type="GO" id="GO:0005829">
    <property type="term" value="C:cytosol"/>
    <property type="evidence" value="ECO:0007669"/>
    <property type="project" value="TreeGrafter"/>
</dbReference>
<dbReference type="UniPathway" id="UPA00028">
    <property type="reaction ID" value="UER00005"/>
</dbReference>
<evidence type="ECO:0000256" key="3">
    <source>
        <dbReference type="ARBA" id="ARBA00022598"/>
    </source>
</evidence>
<evidence type="ECO:0000256" key="6">
    <source>
        <dbReference type="ARBA" id="ARBA00022840"/>
    </source>
</evidence>
<dbReference type="InterPro" id="IPR003721">
    <property type="entry name" value="Pantoate_ligase"/>
</dbReference>
<dbReference type="GO" id="GO:0004592">
    <property type="term" value="F:pantoate-beta-alanine ligase activity"/>
    <property type="evidence" value="ECO:0007669"/>
    <property type="project" value="UniProtKB-UniRule"/>
</dbReference>
<dbReference type="PANTHER" id="PTHR21299">
    <property type="entry name" value="CYTIDYLATE KINASE/PANTOATE-BETA-ALANINE LIGASE"/>
    <property type="match status" value="1"/>
</dbReference>
<comment type="miscellaneous">
    <text evidence="8">The reaction proceeds by a bi uni uni bi ping pong mechanism.</text>
</comment>
<feature type="binding site" evidence="8">
    <location>
        <position position="161"/>
    </location>
    <ligand>
        <name>(R)-pantoate</name>
        <dbReference type="ChEBI" id="CHEBI:15980"/>
    </ligand>
</feature>
<dbReference type="Gene3D" id="3.40.50.620">
    <property type="entry name" value="HUPs"/>
    <property type="match status" value="1"/>
</dbReference>
<feature type="active site" description="Proton donor" evidence="8">
    <location>
        <position position="43"/>
    </location>
</feature>
<organism evidence="9 10">
    <name type="scientific">Aliidiomarina soli</name>
    <dbReference type="NCBI Taxonomy" id="1928574"/>
    <lineage>
        <taxon>Bacteria</taxon>
        <taxon>Pseudomonadati</taxon>
        <taxon>Pseudomonadota</taxon>
        <taxon>Gammaproteobacteria</taxon>
        <taxon>Alteromonadales</taxon>
        <taxon>Idiomarinaceae</taxon>
        <taxon>Aliidiomarina</taxon>
    </lineage>
</organism>
<keyword evidence="4 8" id="KW-0566">Pantothenate biosynthesis</keyword>
<evidence type="ECO:0000256" key="4">
    <source>
        <dbReference type="ARBA" id="ARBA00022655"/>
    </source>
</evidence>
<gene>
    <name evidence="8" type="primary">panC</name>
    <name evidence="9" type="ORF">CWE14_10975</name>
</gene>
<proteinExistence type="inferred from homology"/>
<evidence type="ECO:0000256" key="8">
    <source>
        <dbReference type="HAMAP-Rule" id="MF_00158"/>
    </source>
</evidence>
<name>A0A432WDS7_9GAMM</name>
<dbReference type="Pfam" id="PF02569">
    <property type="entry name" value="Pantoate_ligase"/>
    <property type="match status" value="1"/>
</dbReference>
<dbReference type="PANTHER" id="PTHR21299:SF1">
    <property type="entry name" value="PANTOATE--BETA-ALANINE LIGASE"/>
    <property type="match status" value="1"/>
</dbReference>